<dbReference type="EMBL" id="MGEM01000023">
    <property type="protein sequence ID" value="OGL84509.1"/>
    <property type="molecule type" value="Genomic_DNA"/>
</dbReference>
<sequence>MKEIIREVPVEKIVERVVEKPVEVVREVPIERIVERVVEKPVEKIIEKEVVREVKVFDEVKAKEAWRTQAPSYRAASLSTRQRKRVQKLEKILAAAREKESVTNDEAQILLGVSDRTATRYLSVLAAQGKLKKRGTGRATTYHLP</sequence>
<evidence type="ECO:0000313" key="1">
    <source>
        <dbReference type="EMBL" id="OGL84509.1"/>
    </source>
</evidence>
<dbReference type="Gene3D" id="1.10.10.10">
    <property type="entry name" value="Winged helix-like DNA-binding domain superfamily/Winged helix DNA-binding domain"/>
    <property type="match status" value="1"/>
</dbReference>
<reference evidence="1 2" key="1">
    <citation type="journal article" date="2016" name="Nat. Commun.">
        <title>Thousands of microbial genomes shed light on interconnected biogeochemical processes in an aquifer system.</title>
        <authorList>
            <person name="Anantharaman K."/>
            <person name="Brown C.T."/>
            <person name="Hug L.A."/>
            <person name="Sharon I."/>
            <person name="Castelle C.J."/>
            <person name="Probst A.J."/>
            <person name="Thomas B.C."/>
            <person name="Singh A."/>
            <person name="Wilkins M.J."/>
            <person name="Karaoz U."/>
            <person name="Brodie E.L."/>
            <person name="Williams K.H."/>
            <person name="Hubbard S.S."/>
            <person name="Banfield J.F."/>
        </authorList>
    </citation>
    <scope>NUCLEOTIDE SEQUENCE [LARGE SCALE GENOMIC DNA]</scope>
</reference>
<gene>
    <name evidence="1" type="ORF">A3B36_02115</name>
</gene>
<protein>
    <recommendedName>
        <fullName evidence="3">HTH deoR-type domain-containing protein</fullName>
    </recommendedName>
</protein>
<proteinExistence type="predicted"/>
<evidence type="ECO:0000313" key="2">
    <source>
        <dbReference type="Proteomes" id="UP000177704"/>
    </source>
</evidence>
<dbReference type="Proteomes" id="UP000177704">
    <property type="component" value="Unassembled WGS sequence"/>
</dbReference>
<dbReference type="AlphaFoldDB" id="A0A1F7V1Y6"/>
<dbReference type="InterPro" id="IPR036388">
    <property type="entry name" value="WH-like_DNA-bd_sf"/>
</dbReference>
<comment type="caution">
    <text evidence="1">The sequence shown here is derived from an EMBL/GenBank/DDBJ whole genome shotgun (WGS) entry which is preliminary data.</text>
</comment>
<name>A0A1F7V1Y6_9BACT</name>
<accession>A0A1F7V1Y6</accession>
<evidence type="ECO:0008006" key="3">
    <source>
        <dbReference type="Google" id="ProtNLM"/>
    </source>
</evidence>
<organism evidence="1 2">
    <name type="scientific">Candidatus Uhrbacteria bacterium RIFCSPLOWO2_01_FULL_55_36</name>
    <dbReference type="NCBI Taxonomy" id="1802404"/>
    <lineage>
        <taxon>Bacteria</taxon>
        <taxon>Candidatus Uhriibacteriota</taxon>
    </lineage>
</organism>